<dbReference type="PANTHER" id="PTHR21183:SF18">
    <property type="entry name" value="LARGE RIBOSOMAL SUBUNIT PROTEIN UL29M"/>
    <property type="match status" value="1"/>
</dbReference>
<feature type="compositionally biased region" description="Basic and acidic residues" evidence="8">
    <location>
        <begin position="252"/>
        <end position="269"/>
    </location>
</feature>
<protein>
    <recommendedName>
        <fullName evidence="6">Large ribosomal subunit protein uL29m</fullName>
    </recommendedName>
    <alternativeName>
        <fullName evidence="7">54S ribosomal protein L4, mitochondrial</fullName>
    </alternativeName>
</protein>
<evidence type="ECO:0000313" key="9">
    <source>
        <dbReference type="EMBL" id="KFH47703.1"/>
    </source>
</evidence>
<feature type="region of interest" description="Disordered" evidence="8">
    <location>
        <begin position="203"/>
        <end position="269"/>
    </location>
</feature>
<accession>A0A086TEC1</accession>
<comment type="subcellular location">
    <subcellularLocation>
        <location evidence="1">Mitochondrion</location>
    </subcellularLocation>
</comment>
<evidence type="ECO:0000256" key="4">
    <source>
        <dbReference type="ARBA" id="ARBA00023128"/>
    </source>
</evidence>
<proteinExistence type="inferred from homology"/>
<dbReference type="InterPro" id="IPR038340">
    <property type="entry name" value="MRP-L47_sf"/>
</dbReference>
<sequence length="269" mass="30484">MATSGAMRSSYGRFLQAGPTLSTLALGRNQTPSAFFSTTAPLCKRRRKARKTNRDMNPARGVSSIYRSGPREPLSMSDIPLPRPVDFKPEVKVDENHGLWGFFPAPGKLLYTPEETEKHGRAWKVEELRKKSWEDLHALWWKCCRERNMIATSQLELERAELGFGRRELENRDEEVRKTMGAIRHALTERYYTWEDAQKVARSDPEIDMNAGEEGQAYNPSAYEEDFEDAESWEEPKDGDVASTGATAAAEEAAKTESKPESKPEKQPV</sequence>
<dbReference type="InterPro" id="IPR010729">
    <property type="entry name" value="Ribosomal_uL29_mit"/>
</dbReference>
<evidence type="ECO:0000256" key="8">
    <source>
        <dbReference type="SAM" id="MobiDB-lite"/>
    </source>
</evidence>
<dbReference type="GO" id="GO:0032543">
    <property type="term" value="P:mitochondrial translation"/>
    <property type="evidence" value="ECO:0007669"/>
    <property type="project" value="TreeGrafter"/>
</dbReference>
<keyword evidence="3 9" id="KW-0689">Ribosomal protein</keyword>
<dbReference type="GO" id="GO:0005762">
    <property type="term" value="C:mitochondrial large ribosomal subunit"/>
    <property type="evidence" value="ECO:0007669"/>
    <property type="project" value="TreeGrafter"/>
</dbReference>
<comment type="similarity">
    <text evidence="2">Belongs to the universal ribosomal protein uL29 family.</text>
</comment>
<dbReference type="Pfam" id="PF06984">
    <property type="entry name" value="MRP-L47"/>
    <property type="match status" value="1"/>
</dbReference>
<evidence type="ECO:0000256" key="1">
    <source>
        <dbReference type="ARBA" id="ARBA00004173"/>
    </source>
</evidence>
<evidence type="ECO:0000256" key="7">
    <source>
        <dbReference type="ARBA" id="ARBA00035399"/>
    </source>
</evidence>
<dbReference type="AlphaFoldDB" id="A0A086TEC1"/>
<feature type="compositionally biased region" description="Acidic residues" evidence="8">
    <location>
        <begin position="223"/>
        <end position="233"/>
    </location>
</feature>
<keyword evidence="5" id="KW-0687">Ribonucleoprotein</keyword>
<evidence type="ECO:0000313" key="10">
    <source>
        <dbReference type="Proteomes" id="UP000029964"/>
    </source>
</evidence>
<dbReference type="PANTHER" id="PTHR21183">
    <property type="entry name" value="RIBOSOMAL PROTEIN L47, MITOCHONDRIAL-RELATED"/>
    <property type="match status" value="1"/>
</dbReference>
<keyword evidence="10" id="KW-1185">Reference proteome</keyword>
<dbReference type="OrthoDB" id="270763at2759"/>
<dbReference type="Proteomes" id="UP000029964">
    <property type="component" value="Unassembled WGS sequence"/>
</dbReference>
<feature type="region of interest" description="Disordered" evidence="8">
    <location>
        <begin position="46"/>
        <end position="67"/>
    </location>
</feature>
<evidence type="ECO:0000256" key="3">
    <source>
        <dbReference type="ARBA" id="ARBA00022980"/>
    </source>
</evidence>
<evidence type="ECO:0000256" key="2">
    <source>
        <dbReference type="ARBA" id="ARBA00009254"/>
    </source>
</evidence>
<keyword evidence="4" id="KW-0496">Mitochondrion</keyword>
<comment type="caution">
    <text evidence="9">The sequence shown here is derived from an EMBL/GenBank/DDBJ whole genome shotgun (WGS) entry which is preliminary data.</text>
</comment>
<dbReference type="Gene3D" id="6.10.330.20">
    <property type="match status" value="1"/>
</dbReference>
<gene>
    <name evidence="9" type="ORF">ACRE_013700</name>
</gene>
<name>A0A086TEC1_HAPC1</name>
<reference evidence="10" key="1">
    <citation type="journal article" date="2014" name="Genome Announc.">
        <title>Genome sequence and annotation of Acremonium chrysogenum, producer of the beta-lactam antibiotic cephalosporin C.</title>
        <authorList>
            <person name="Terfehr D."/>
            <person name="Dahlmann T.A."/>
            <person name="Specht T."/>
            <person name="Zadra I."/>
            <person name="Kuernsteiner H."/>
            <person name="Kueck U."/>
        </authorList>
    </citation>
    <scope>NUCLEOTIDE SEQUENCE [LARGE SCALE GENOMIC DNA]</scope>
    <source>
        <strain evidence="10">ATCC 11550 / CBS 779.69 / DSM 880 / IAM 14645 / JCM 23072 / IMI 49137</strain>
    </source>
</reference>
<evidence type="ECO:0000256" key="6">
    <source>
        <dbReference type="ARBA" id="ARBA00035289"/>
    </source>
</evidence>
<dbReference type="GO" id="GO:0003735">
    <property type="term" value="F:structural constituent of ribosome"/>
    <property type="evidence" value="ECO:0007669"/>
    <property type="project" value="InterPro"/>
</dbReference>
<feature type="compositionally biased region" description="Low complexity" evidence="8">
    <location>
        <begin position="242"/>
        <end position="251"/>
    </location>
</feature>
<dbReference type="EMBL" id="JPKY01000007">
    <property type="protein sequence ID" value="KFH47703.1"/>
    <property type="molecule type" value="Genomic_DNA"/>
</dbReference>
<dbReference type="HOGENOM" id="CLU_063281_1_1_1"/>
<dbReference type="STRING" id="857340.A0A086TEC1"/>
<organism evidence="9 10">
    <name type="scientific">Hapsidospora chrysogenum (strain ATCC 11550 / CBS 779.69 / DSM 880 / IAM 14645 / JCM 23072 / IMI 49137)</name>
    <name type="common">Acremonium chrysogenum</name>
    <dbReference type="NCBI Taxonomy" id="857340"/>
    <lineage>
        <taxon>Eukaryota</taxon>
        <taxon>Fungi</taxon>
        <taxon>Dikarya</taxon>
        <taxon>Ascomycota</taxon>
        <taxon>Pezizomycotina</taxon>
        <taxon>Sordariomycetes</taxon>
        <taxon>Hypocreomycetidae</taxon>
        <taxon>Hypocreales</taxon>
        <taxon>Bionectriaceae</taxon>
        <taxon>Hapsidospora</taxon>
    </lineage>
</organism>
<evidence type="ECO:0000256" key="5">
    <source>
        <dbReference type="ARBA" id="ARBA00023274"/>
    </source>
</evidence>